<dbReference type="Gene3D" id="1.20.5.570">
    <property type="entry name" value="Single helix bin"/>
    <property type="match status" value="1"/>
</dbReference>
<evidence type="ECO:0000259" key="12">
    <source>
        <dbReference type="Pfam" id="PF20696"/>
    </source>
</evidence>
<dbReference type="RefSeq" id="WP_021711259.1">
    <property type="nucleotide sequence ID" value="NZ_BAOB01000010.1"/>
</dbReference>
<accession>U3AUT5</accession>
<dbReference type="Pfam" id="PF20695">
    <property type="entry name" value="UbiD_N"/>
    <property type="match status" value="1"/>
</dbReference>
<dbReference type="GO" id="GO:0005886">
    <property type="term" value="C:plasma membrane"/>
    <property type="evidence" value="ECO:0007669"/>
    <property type="project" value="UniProtKB-SubCell"/>
</dbReference>
<keyword evidence="8" id="KW-0831">Ubiquinone biosynthesis</keyword>
<dbReference type="PANTHER" id="PTHR30108">
    <property type="entry name" value="3-OCTAPRENYL-4-HYDROXYBENZOATE CARBOXY-LYASE-RELATED"/>
    <property type="match status" value="1"/>
</dbReference>
<evidence type="ECO:0000313" key="14">
    <source>
        <dbReference type="Proteomes" id="UP000016567"/>
    </source>
</evidence>
<evidence type="ECO:0000256" key="6">
    <source>
        <dbReference type="ARBA" id="ARBA00011643"/>
    </source>
</evidence>
<comment type="similarity">
    <text evidence="5">Belongs to the UbiD family.</text>
</comment>
<dbReference type="InterPro" id="IPR049381">
    <property type="entry name" value="UbiD-like_C"/>
</dbReference>
<evidence type="ECO:0000256" key="3">
    <source>
        <dbReference type="ARBA" id="ARBA00004202"/>
    </source>
</evidence>
<dbReference type="SUPFAM" id="SSF50475">
    <property type="entry name" value="FMN-binding split barrel"/>
    <property type="match status" value="1"/>
</dbReference>
<dbReference type="GO" id="GO:0005829">
    <property type="term" value="C:cytosol"/>
    <property type="evidence" value="ECO:0007669"/>
    <property type="project" value="TreeGrafter"/>
</dbReference>
<dbReference type="InterPro" id="IPR002830">
    <property type="entry name" value="UbiD"/>
</dbReference>
<name>U3AUT5_9VIBR</name>
<evidence type="ECO:0000259" key="11">
    <source>
        <dbReference type="Pfam" id="PF20695"/>
    </source>
</evidence>
<evidence type="ECO:0000313" key="13">
    <source>
        <dbReference type="EMBL" id="GAD77520.1"/>
    </source>
</evidence>
<dbReference type="STRING" id="1219077.VAZ01S_078_00270"/>
<dbReference type="FunFam" id="3.40.1670.10:FF:000001">
    <property type="entry name" value="3-octaprenyl-4-hydroxybenzoate carboxy-lyase"/>
    <property type="match status" value="1"/>
</dbReference>
<dbReference type="AlphaFoldDB" id="U3AUT5"/>
<feature type="domain" description="3-octaprenyl-4-hydroxybenzoate carboxy-lyase-like C-terminal" evidence="12">
    <location>
        <begin position="474"/>
        <end position="570"/>
    </location>
</feature>
<dbReference type="NCBIfam" id="TIGR00148">
    <property type="entry name" value="UbiD family decarboxylase"/>
    <property type="match status" value="1"/>
</dbReference>
<dbReference type="UniPathway" id="UPA00232"/>
<evidence type="ECO:0000259" key="10">
    <source>
        <dbReference type="Pfam" id="PF01977"/>
    </source>
</evidence>
<dbReference type="NCBIfam" id="NF008175">
    <property type="entry name" value="PRK10922.1"/>
    <property type="match status" value="1"/>
</dbReference>
<keyword evidence="13" id="KW-0456">Lyase</keyword>
<evidence type="ECO:0000256" key="8">
    <source>
        <dbReference type="ARBA" id="ARBA00022688"/>
    </source>
</evidence>
<evidence type="ECO:0000256" key="7">
    <source>
        <dbReference type="ARBA" id="ARBA00018597"/>
    </source>
</evidence>
<comment type="subcellular location">
    <subcellularLocation>
        <location evidence="3">Cell membrane</location>
        <topology evidence="3">Peripheral membrane protein</topology>
    </subcellularLocation>
</comment>
<gene>
    <name evidence="13" type="primary">ubiD</name>
    <name evidence="13" type="ORF">VAZ01S_078_00270</name>
</gene>
<comment type="caution">
    <text evidence="13">The sequence shown here is derived from an EMBL/GenBank/DDBJ whole genome shotgun (WGS) entry which is preliminary data.</text>
</comment>
<evidence type="ECO:0000256" key="2">
    <source>
        <dbReference type="ARBA" id="ARBA00002811"/>
    </source>
</evidence>
<dbReference type="InterPro" id="IPR048304">
    <property type="entry name" value="UbiD_Rift_dom"/>
</dbReference>
<dbReference type="EMBL" id="BATL01000078">
    <property type="protein sequence ID" value="GAD77520.1"/>
    <property type="molecule type" value="Genomic_DNA"/>
</dbReference>
<dbReference type="Pfam" id="PF01977">
    <property type="entry name" value="UbiD"/>
    <property type="match status" value="1"/>
</dbReference>
<dbReference type="InterPro" id="IPR049383">
    <property type="entry name" value="UbiD-like_N"/>
</dbReference>
<dbReference type="Pfam" id="PF20696">
    <property type="entry name" value="UbiD_C"/>
    <property type="match status" value="2"/>
</dbReference>
<feature type="domain" description="3-octaprenyl-4-hydroxybenzoate carboxy-lyase-like C-terminal" evidence="12">
    <location>
        <begin position="328"/>
        <end position="452"/>
    </location>
</feature>
<proteinExistence type="inferred from homology"/>
<dbReference type="Proteomes" id="UP000016567">
    <property type="component" value="Unassembled WGS sequence"/>
</dbReference>
<organism evidence="13 14">
    <name type="scientific">Vibrio azureus NBRC 104587</name>
    <dbReference type="NCBI Taxonomy" id="1219077"/>
    <lineage>
        <taxon>Bacteria</taxon>
        <taxon>Pseudomonadati</taxon>
        <taxon>Pseudomonadota</taxon>
        <taxon>Gammaproteobacteria</taxon>
        <taxon>Vibrionales</taxon>
        <taxon>Vibrionaceae</taxon>
        <taxon>Vibrio</taxon>
    </lineage>
</organism>
<evidence type="ECO:0000256" key="5">
    <source>
        <dbReference type="ARBA" id="ARBA00010021"/>
    </source>
</evidence>
<sequence>MSFKDLREFIDHLEQQGRLKRITHPVDPAYEMTEISDRTLRAGGPALLFENPIGYDVPVLTNLFGTTERVAIGMGRNHVQELREVGKLLAYLKEPEPPKGFKDALEKLPVFRQVLNMPAKRLRKAPCQEVVWQGSDVDLDRIPVMSCWADDVAPLLTWGLTVTKGPNKKRQNLGIYRQQKIAKNKIIMRWLAHRGGALDLRDWIETHPGKPFPVSVAFGADPATILGAVTPVPDTLSEYAFAGLLRGSKTEVVKSISNDLEVPASAEIVLEGYIDPTEFADEGPYGDHTGYYNEKEKHHVFTITHITMRKDPIYHSTYTGRPPDEPAVLGVALNEVFVPILQKQFPEIEDFYLPPEGCSYRMAVVTIKKQYPGHAKRVMMGVWSFLRQFMYTKFVIVCDESVNARSWDDVVKAMTLHMDPVGDCLMIDNTPIDSLDFASPVVGLGSKMGLDATIKWDAEKALDLQPHQNNSSRMLSEAELAGLKQQRPDIVEIYQPERAQGQFAIVTMQKTQAGQSQELLEYLWRFFDKTHQNKFIIVCDDDVNAYDWNDVIWAITTRMDPNRDTIKISQKGQISSKIGLDATNKFETEVTREWGTPIKKDPTLVSQVDKIWEQLNIL</sequence>
<reference evidence="13 14" key="1">
    <citation type="submission" date="2013-09" db="EMBL/GenBank/DDBJ databases">
        <title>Whole genome shotgun sequence of Vibrio azureus NBRC 104587.</title>
        <authorList>
            <person name="Isaki S."/>
            <person name="Hosoyama A."/>
            <person name="Numata M."/>
            <person name="Hashimoto M."/>
            <person name="Hosoyama Y."/>
            <person name="Tsuchikane K."/>
            <person name="Noguchi M."/>
            <person name="Hirakata S."/>
            <person name="Ichikawa N."/>
            <person name="Ohji S."/>
            <person name="Yamazoe A."/>
            <person name="Fujita N."/>
        </authorList>
    </citation>
    <scope>NUCLEOTIDE SEQUENCE [LARGE SCALE GENOMIC DNA]</scope>
    <source>
        <strain evidence="13 14">NBRC 104587</strain>
    </source>
</reference>
<dbReference type="GO" id="GO:0008694">
    <property type="term" value="F:4-hydroxy-3-polyprenylbenzoate decarboxylase activity"/>
    <property type="evidence" value="ECO:0007669"/>
    <property type="project" value="TreeGrafter"/>
</dbReference>
<evidence type="ECO:0000256" key="4">
    <source>
        <dbReference type="ARBA" id="ARBA00004749"/>
    </source>
</evidence>
<dbReference type="GO" id="GO:0006744">
    <property type="term" value="P:ubiquinone biosynthetic process"/>
    <property type="evidence" value="ECO:0007669"/>
    <property type="project" value="UniProtKB-UniPathway"/>
</dbReference>
<keyword evidence="14" id="KW-1185">Reference proteome</keyword>
<comment type="function">
    <text evidence="2">Catalyzes the decarboxylation of 3-octaprenyl-4-hydroxy benzoate to 2-octaprenylphenol.</text>
</comment>
<feature type="domain" description="3-octaprenyl-4-hydroxybenzoate carboxy-lyase-like Rift-related" evidence="10">
    <location>
        <begin position="123"/>
        <end position="322"/>
    </location>
</feature>
<dbReference type="OrthoDB" id="9809841at2"/>
<feature type="domain" description="3-octaprenyl-4-hydroxybenzoate carboxy-lyase-like N-terminal" evidence="11">
    <location>
        <begin position="10"/>
        <end position="89"/>
    </location>
</feature>
<comment type="subunit">
    <text evidence="6">Homohexamer.</text>
</comment>
<comment type="pathway">
    <text evidence="4">Cofactor biosynthesis; ubiquinone biosynthesis.</text>
</comment>
<dbReference type="PANTHER" id="PTHR30108:SF17">
    <property type="entry name" value="FERULIC ACID DECARBOXYLASE 1"/>
    <property type="match status" value="1"/>
</dbReference>
<protein>
    <recommendedName>
        <fullName evidence="7">3-octaprenyl-4-hydroxybenzoate carboxy-lyase</fullName>
    </recommendedName>
    <alternativeName>
        <fullName evidence="9">Polyprenyl p-hydroxybenzoate decarboxylase</fullName>
    </alternativeName>
</protein>
<dbReference type="SUPFAM" id="SSF143968">
    <property type="entry name" value="UbiD C-terminal domain-like"/>
    <property type="match status" value="2"/>
</dbReference>
<evidence type="ECO:0000256" key="1">
    <source>
        <dbReference type="ARBA" id="ARBA00001968"/>
    </source>
</evidence>
<dbReference type="Gene3D" id="3.40.1670.10">
    <property type="entry name" value="UbiD C-terminal domain-like"/>
    <property type="match status" value="2"/>
</dbReference>
<comment type="cofactor">
    <cofactor evidence="1">
        <name>a divalent metal cation</name>
        <dbReference type="ChEBI" id="CHEBI:60240"/>
    </cofactor>
</comment>
<dbReference type="eggNOG" id="COG0043">
    <property type="taxonomic scope" value="Bacteria"/>
</dbReference>
<evidence type="ECO:0000256" key="9">
    <source>
        <dbReference type="ARBA" id="ARBA00030393"/>
    </source>
</evidence>